<dbReference type="InterPro" id="IPR011009">
    <property type="entry name" value="Kinase-like_dom_sf"/>
</dbReference>
<dbReference type="SUPFAM" id="SSF56112">
    <property type="entry name" value="Protein kinase-like (PK-like)"/>
    <property type="match status" value="1"/>
</dbReference>
<keyword evidence="2" id="KW-0418">Kinase</keyword>
<feature type="domain" description="Protein kinase" evidence="1">
    <location>
        <begin position="185"/>
        <end position="448"/>
    </location>
</feature>
<dbReference type="PANTHER" id="PTHR44329">
    <property type="entry name" value="SERINE/THREONINE-PROTEIN KINASE TNNI3K-RELATED"/>
    <property type="match status" value="1"/>
</dbReference>
<dbReference type="Pfam" id="PF07714">
    <property type="entry name" value="PK_Tyr_Ser-Thr"/>
    <property type="match status" value="1"/>
</dbReference>
<name>A0A8H7CUU7_9AGAR</name>
<dbReference type="AlphaFoldDB" id="A0A8H7CUU7"/>
<dbReference type="InterPro" id="IPR008271">
    <property type="entry name" value="Ser/Thr_kinase_AS"/>
</dbReference>
<dbReference type="PROSITE" id="PS00108">
    <property type="entry name" value="PROTEIN_KINASE_ST"/>
    <property type="match status" value="1"/>
</dbReference>
<dbReference type="EMBL" id="JACAZH010000013">
    <property type="protein sequence ID" value="KAF7351294.1"/>
    <property type="molecule type" value="Genomic_DNA"/>
</dbReference>
<comment type="caution">
    <text evidence="2">The sequence shown here is derived from an EMBL/GenBank/DDBJ whole genome shotgun (WGS) entry which is preliminary data.</text>
</comment>
<dbReference type="InterPro" id="IPR001245">
    <property type="entry name" value="Ser-Thr/Tyr_kinase_cat_dom"/>
</dbReference>
<organism evidence="2 3">
    <name type="scientific">Mycena sanguinolenta</name>
    <dbReference type="NCBI Taxonomy" id="230812"/>
    <lineage>
        <taxon>Eukaryota</taxon>
        <taxon>Fungi</taxon>
        <taxon>Dikarya</taxon>
        <taxon>Basidiomycota</taxon>
        <taxon>Agaricomycotina</taxon>
        <taxon>Agaricomycetes</taxon>
        <taxon>Agaricomycetidae</taxon>
        <taxon>Agaricales</taxon>
        <taxon>Marasmiineae</taxon>
        <taxon>Mycenaceae</taxon>
        <taxon>Mycena</taxon>
    </lineage>
</organism>
<gene>
    <name evidence="2" type="ORF">MSAN_01560900</name>
</gene>
<dbReference type="InterPro" id="IPR051681">
    <property type="entry name" value="Ser/Thr_Kinases-Pseudokinases"/>
</dbReference>
<dbReference type="Proteomes" id="UP000623467">
    <property type="component" value="Unassembled WGS sequence"/>
</dbReference>
<reference evidence="2" key="1">
    <citation type="submission" date="2020-05" db="EMBL/GenBank/DDBJ databases">
        <title>Mycena genomes resolve the evolution of fungal bioluminescence.</title>
        <authorList>
            <person name="Tsai I.J."/>
        </authorList>
    </citation>
    <scope>NUCLEOTIDE SEQUENCE</scope>
    <source>
        <strain evidence="2">160909Yilan</strain>
    </source>
</reference>
<proteinExistence type="predicted"/>
<dbReference type="PROSITE" id="PS50011">
    <property type="entry name" value="PROTEIN_KINASE_DOM"/>
    <property type="match status" value="1"/>
</dbReference>
<evidence type="ECO:0000259" key="1">
    <source>
        <dbReference type="PROSITE" id="PS50011"/>
    </source>
</evidence>
<dbReference type="OrthoDB" id="122279at2759"/>
<evidence type="ECO:0000313" key="3">
    <source>
        <dbReference type="Proteomes" id="UP000623467"/>
    </source>
</evidence>
<keyword evidence="3" id="KW-1185">Reference proteome</keyword>
<dbReference type="GO" id="GO:0005524">
    <property type="term" value="F:ATP binding"/>
    <property type="evidence" value="ECO:0007669"/>
    <property type="project" value="InterPro"/>
</dbReference>
<protein>
    <submittedName>
        <fullName evidence="2">Protein kinase domain-containing protein</fullName>
    </submittedName>
</protein>
<accession>A0A8H7CUU7</accession>
<keyword evidence="2" id="KW-0808">Transferase</keyword>
<evidence type="ECO:0000313" key="2">
    <source>
        <dbReference type="EMBL" id="KAF7351294.1"/>
    </source>
</evidence>
<dbReference type="PRINTS" id="PR00109">
    <property type="entry name" value="TYRKINASE"/>
</dbReference>
<dbReference type="Gene3D" id="1.10.510.10">
    <property type="entry name" value="Transferase(Phosphotransferase) domain 1"/>
    <property type="match status" value="1"/>
</dbReference>
<dbReference type="InterPro" id="IPR000719">
    <property type="entry name" value="Prot_kinase_dom"/>
</dbReference>
<dbReference type="SMART" id="SM00220">
    <property type="entry name" value="S_TKc"/>
    <property type="match status" value="1"/>
</dbReference>
<dbReference type="GO" id="GO:0004674">
    <property type="term" value="F:protein serine/threonine kinase activity"/>
    <property type="evidence" value="ECO:0007669"/>
    <property type="project" value="TreeGrafter"/>
</dbReference>
<sequence>MTDAERRDLTSTLQKLSLTALKRNQWTVSNSLRILWSTHSLCHFSYRKSIEVVKIRDSLQEWARWDVFKSLANYRVVVETLFDLLKNNLMQDLSENDHAEKLAQSLSQDVHALHDQLFSIFGDPDKYKIFLSSRGDLAQKLIDLLQDVLDSLPETTARTRLFKALLRLSRVSGLHPTCFALTGLYVTGRQVAAGGFSDIWKGQVRGKSVSVKIMRLIEASEARTALQEFGREALIWRQLSHPNLLPFLGLHYLDNKLCLVSPWMSNGHILQFLKTAPPDVDRVSLMLDVAMGLEYLHGRDVVHGDLKGTNILVTPSHRACVADFGLSTIVDAMTLRFSHSTASVNRGGTARYQSPELLSTPTPNHFGSDVYAYACVCYEIWTGKAPFFELPRDGTVIMKVVEGLRPSRPTTIPFNDSLWLLLQDCWKTEPRDRPSASQIVRRLLGPAIRAKARDSAKDWDETISSKCRRSLQDWPLLPSVASIERRVFGDGARSVWHCAENTWPTPAHSDALGASIYIYGGGRRPSEVAPPPALLRSAVSRSRAYSCSAVLVAARRPRLY</sequence>